<evidence type="ECO:0000256" key="5">
    <source>
        <dbReference type="PROSITE-ProRule" id="PRU00108"/>
    </source>
</evidence>
<evidence type="ECO:0000256" key="3">
    <source>
        <dbReference type="ARBA" id="ARBA00023155"/>
    </source>
</evidence>
<comment type="caution">
    <text evidence="8">The sequence shown here is derived from an EMBL/GenBank/DDBJ whole genome shotgun (WGS) entry which is preliminary data.</text>
</comment>
<organism evidence="8 9">
    <name type="scientific">Ameiurus melas</name>
    <name type="common">Black bullhead</name>
    <name type="synonym">Silurus melas</name>
    <dbReference type="NCBI Taxonomy" id="219545"/>
    <lineage>
        <taxon>Eukaryota</taxon>
        <taxon>Metazoa</taxon>
        <taxon>Chordata</taxon>
        <taxon>Craniata</taxon>
        <taxon>Vertebrata</taxon>
        <taxon>Euteleostomi</taxon>
        <taxon>Actinopterygii</taxon>
        <taxon>Neopterygii</taxon>
        <taxon>Teleostei</taxon>
        <taxon>Ostariophysi</taxon>
        <taxon>Siluriformes</taxon>
        <taxon>Ictaluridae</taxon>
        <taxon>Ameiurus</taxon>
    </lineage>
</organism>
<evidence type="ECO:0000313" key="8">
    <source>
        <dbReference type="EMBL" id="KAF4079433.1"/>
    </source>
</evidence>
<dbReference type="AlphaFoldDB" id="A0A7J6A9E2"/>
<evidence type="ECO:0000313" key="9">
    <source>
        <dbReference type="Proteomes" id="UP000593565"/>
    </source>
</evidence>
<accession>A0A7J6A9E2</accession>
<dbReference type="SMART" id="SM00389">
    <property type="entry name" value="HOX"/>
    <property type="match status" value="1"/>
</dbReference>
<gene>
    <name evidence="8" type="ORF">AMELA_G00178010</name>
</gene>
<evidence type="ECO:0000256" key="6">
    <source>
        <dbReference type="RuleBase" id="RU000682"/>
    </source>
</evidence>
<evidence type="ECO:0000256" key="4">
    <source>
        <dbReference type="ARBA" id="ARBA00023242"/>
    </source>
</evidence>
<dbReference type="GO" id="GO:0000977">
    <property type="term" value="F:RNA polymerase II transcription regulatory region sequence-specific DNA binding"/>
    <property type="evidence" value="ECO:0007669"/>
    <property type="project" value="TreeGrafter"/>
</dbReference>
<dbReference type="EMBL" id="JAAGNN010000015">
    <property type="protein sequence ID" value="KAF4079433.1"/>
    <property type="molecule type" value="Genomic_DNA"/>
</dbReference>
<dbReference type="CDD" id="cd00086">
    <property type="entry name" value="homeodomain"/>
    <property type="match status" value="1"/>
</dbReference>
<evidence type="ECO:0000256" key="2">
    <source>
        <dbReference type="ARBA" id="ARBA00023125"/>
    </source>
</evidence>
<dbReference type="InterPro" id="IPR009057">
    <property type="entry name" value="Homeodomain-like_sf"/>
</dbReference>
<dbReference type="InterPro" id="IPR017970">
    <property type="entry name" value="Homeobox_CS"/>
</dbReference>
<dbReference type="InterPro" id="IPR001356">
    <property type="entry name" value="HD"/>
</dbReference>
<keyword evidence="2 5" id="KW-0238">DNA-binding</keyword>
<dbReference type="InterPro" id="IPR050649">
    <property type="entry name" value="Paired_Homeobox_TFs"/>
</dbReference>
<feature type="DNA-binding region" description="Homeobox" evidence="5">
    <location>
        <begin position="112"/>
        <end position="171"/>
    </location>
</feature>
<evidence type="ECO:0000259" key="7">
    <source>
        <dbReference type="PROSITE" id="PS50071"/>
    </source>
</evidence>
<keyword evidence="4 5" id="KW-0539">Nucleus</keyword>
<dbReference type="FunFam" id="1.10.10.60:FF:000679">
    <property type="entry name" value="Homeobox protein aristaless"/>
    <property type="match status" value="1"/>
</dbReference>
<keyword evidence="9" id="KW-1185">Reference proteome</keyword>
<keyword evidence="3 5" id="KW-0371">Homeobox</keyword>
<dbReference type="SUPFAM" id="SSF46689">
    <property type="entry name" value="Homeodomain-like"/>
    <property type="match status" value="1"/>
</dbReference>
<name>A0A7J6A9E2_AMEME</name>
<dbReference type="GO" id="GO:0000981">
    <property type="term" value="F:DNA-binding transcription factor activity, RNA polymerase II-specific"/>
    <property type="evidence" value="ECO:0007669"/>
    <property type="project" value="InterPro"/>
</dbReference>
<proteinExistence type="predicted"/>
<feature type="domain" description="Homeobox" evidence="7">
    <location>
        <begin position="110"/>
        <end position="170"/>
    </location>
</feature>
<dbReference type="GO" id="GO:0005634">
    <property type="term" value="C:nucleus"/>
    <property type="evidence" value="ECO:0007669"/>
    <property type="project" value="UniProtKB-SubCell"/>
</dbReference>
<dbReference type="PANTHER" id="PTHR24329:SF543">
    <property type="entry name" value="FI01017P-RELATED"/>
    <property type="match status" value="1"/>
</dbReference>
<comment type="subcellular location">
    <subcellularLocation>
        <location evidence="1 5 6">Nucleus</location>
    </subcellularLocation>
</comment>
<dbReference type="Gene3D" id="1.10.10.60">
    <property type="entry name" value="Homeodomain-like"/>
    <property type="match status" value="1"/>
</dbReference>
<evidence type="ECO:0000256" key="1">
    <source>
        <dbReference type="ARBA" id="ARBA00004123"/>
    </source>
</evidence>
<protein>
    <recommendedName>
        <fullName evidence="7">Homeobox domain-containing protein</fullName>
    </recommendedName>
</protein>
<dbReference type="PANTHER" id="PTHR24329">
    <property type="entry name" value="HOMEOBOX PROTEIN ARISTALESS"/>
    <property type="match status" value="1"/>
</dbReference>
<dbReference type="Proteomes" id="UP000593565">
    <property type="component" value="Unassembled WGS sequence"/>
</dbReference>
<dbReference type="Pfam" id="PF00046">
    <property type="entry name" value="Homeodomain"/>
    <property type="match status" value="1"/>
</dbReference>
<dbReference type="PROSITE" id="PS50071">
    <property type="entry name" value="HOMEOBOX_2"/>
    <property type="match status" value="1"/>
</dbReference>
<reference evidence="8 9" key="1">
    <citation type="submission" date="2020-02" db="EMBL/GenBank/DDBJ databases">
        <title>A chromosome-scale genome assembly of the black bullhead catfish (Ameiurus melas).</title>
        <authorList>
            <person name="Wen M."/>
            <person name="Zham M."/>
            <person name="Cabau C."/>
            <person name="Klopp C."/>
            <person name="Donnadieu C."/>
            <person name="Roques C."/>
            <person name="Bouchez O."/>
            <person name="Lampietro C."/>
            <person name="Jouanno E."/>
            <person name="Herpin A."/>
            <person name="Louis A."/>
            <person name="Berthelot C."/>
            <person name="Parey E."/>
            <person name="Roest-Crollius H."/>
            <person name="Braasch I."/>
            <person name="Postlethwait J."/>
            <person name="Robinson-Rechavi M."/>
            <person name="Echchiki A."/>
            <person name="Begum T."/>
            <person name="Montfort J."/>
            <person name="Schartl M."/>
            <person name="Bobe J."/>
            <person name="Guiguen Y."/>
        </authorList>
    </citation>
    <scope>NUCLEOTIDE SEQUENCE [LARGE SCALE GENOMIC DNA]</scope>
    <source>
        <strain evidence="8">M_S1</strain>
        <tissue evidence="8">Blood</tissue>
    </source>
</reference>
<sequence>MLSVFDRQESKSYFLNLVTWCIWKHSTNLREMLTVESKTGQHNLSSLPRQMESPGTPVPYLSHSIEDILKRPSYLAERGMQTIEENMSENTWIPNRKEDLKSSQYTVCQRGHRRVRATFTAAQLEELERVFQDTHYPDVHTRDWLATRTHLSEGRVQIWFQNRRAKWRRTEVQERNSIQLECTTSEYTYPLKTSCFFTLKHHLPVSFYPPVPLSETSAQELHPFVASHQFHGLPYQPSFSNFTPHHANTHSKQMRLPSHLLLY</sequence>
<dbReference type="PROSITE" id="PS00027">
    <property type="entry name" value="HOMEOBOX_1"/>
    <property type="match status" value="1"/>
</dbReference>